<sequence>MLPYATSTAATALRGLPRAIAPARHAGFATSRAALFASATVMGRLARDAVPFGDANLDSDRRSYRFSLITQSRIDSKTDIHDVILNSASLAQASLLKKGNLVLVQGNLSTYQHKLKGAGEAAEPISVTRTQIRALPSRPRALSMTTA</sequence>
<proteinExistence type="predicted"/>
<gene>
    <name evidence="3" type="ORF">CAUPRSCDRAFT_10366</name>
</gene>
<evidence type="ECO:0000313" key="3">
    <source>
        <dbReference type="EMBL" id="RKO98001.1"/>
    </source>
</evidence>
<organism evidence="3 4">
    <name type="scientific">Caulochytrium protostelioides</name>
    <dbReference type="NCBI Taxonomy" id="1555241"/>
    <lineage>
        <taxon>Eukaryota</taxon>
        <taxon>Fungi</taxon>
        <taxon>Fungi incertae sedis</taxon>
        <taxon>Chytridiomycota</taxon>
        <taxon>Chytridiomycota incertae sedis</taxon>
        <taxon>Chytridiomycetes</taxon>
        <taxon>Caulochytriales</taxon>
        <taxon>Caulochytriaceae</taxon>
        <taxon>Caulochytrium</taxon>
    </lineage>
</organism>
<reference evidence="4" key="1">
    <citation type="journal article" date="2018" name="Nat. Microbiol.">
        <title>Leveraging single-cell genomics to expand the fungal tree of life.</title>
        <authorList>
            <person name="Ahrendt S.R."/>
            <person name="Quandt C.A."/>
            <person name="Ciobanu D."/>
            <person name="Clum A."/>
            <person name="Salamov A."/>
            <person name="Andreopoulos B."/>
            <person name="Cheng J.F."/>
            <person name="Woyke T."/>
            <person name="Pelin A."/>
            <person name="Henrissat B."/>
            <person name="Reynolds N.K."/>
            <person name="Benny G.L."/>
            <person name="Smith M.E."/>
            <person name="James T.Y."/>
            <person name="Grigoriev I.V."/>
        </authorList>
    </citation>
    <scope>NUCLEOTIDE SEQUENCE [LARGE SCALE GENOMIC DNA]</scope>
    <source>
        <strain evidence="4">ATCC 52028</strain>
    </source>
</reference>
<protein>
    <recommendedName>
        <fullName evidence="5">Nucleic acid-binding protein</fullName>
    </recommendedName>
</protein>
<dbReference type="SUPFAM" id="SSF50249">
    <property type="entry name" value="Nucleic acid-binding proteins"/>
    <property type="match status" value="1"/>
</dbReference>
<dbReference type="Proteomes" id="UP000268535">
    <property type="component" value="Unassembled WGS sequence"/>
</dbReference>
<keyword evidence="1 2" id="KW-0238">DNA-binding</keyword>
<dbReference type="InterPro" id="IPR012340">
    <property type="entry name" value="NA-bd_OB-fold"/>
</dbReference>
<dbReference type="PROSITE" id="PS50935">
    <property type="entry name" value="SSB"/>
    <property type="match status" value="1"/>
</dbReference>
<dbReference type="AlphaFoldDB" id="A0A4P9WX15"/>
<name>A0A4P9WX15_9FUNG</name>
<evidence type="ECO:0008006" key="5">
    <source>
        <dbReference type="Google" id="ProtNLM"/>
    </source>
</evidence>
<evidence type="ECO:0000256" key="2">
    <source>
        <dbReference type="PROSITE-ProRule" id="PRU00252"/>
    </source>
</evidence>
<evidence type="ECO:0000256" key="1">
    <source>
        <dbReference type="ARBA" id="ARBA00023125"/>
    </source>
</evidence>
<accession>A0A4P9WX15</accession>
<evidence type="ECO:0000313" key="4">
    <source>
        <dbReference type="Proteomes" id="UP000268535"/>
    </source>
</evidence>
<dbReference type="InterPro" id="IPR000424">
    <property type="entry name" value="Primosome_PriB/ssb"/>
</dbReference>
<dbReference type="Gene3D" id="2.40.50.140">
    <property type="entry name" value="Nucleic acid-binding proteins"/>
    <property type="match status" value="1"/>
</dbReference>
<dbReference type="EMBL" id="ML009129">
    <property type="protein sequence ID" value="RKO98001.1"/>
    <property type="molecule type" value="Genomic_DNA"/>
</dbReference>
<dbReference type="GO" id="GO:0003697">
    <property type="term" value="F:single-stranded DNA binding"/>
    <property type="evidence" value="ECO:0007669"/>
    <property type="project" value="InterPro"/>
</dbReference>